<dbReference type="Gene3D" id="3.40.50.1820">
    <property type="entry name" value="alpha/beta hydrolase"/>
    <property type="match status" value="1"/>
</dbReference>
<protein>
    <recommendedName>
        <fullName evidence="3">Alpha/beta hydrolase</fullName>
    </recommendedName>
</protein>
<dbReference type="AlphaFoldDB" id="A0A255EKM9"/>
<comment type="caution">
    <text evidence="1">The sequence shown here is derived from an EMBL/GenBank/DDBJ whole genome shotgun (WGS) entry which is preliminary data.</text>
</comment>
<sequence length="338" mass="37205">MRRRGWLALSGVLSTVMLALVIFQFVPRATEAADPQPPKVHGAVAKDQAPIATAAQVYPEPKMKTLRLPEGDLDYCSNGDLTDLSAVNEIVISVHGLDQDSCRIAGSALDSAERAKARNVLVVSPFFRVKERPELPRQLRWTFLGWSQGDDAIGTDLSSFEVVEQIIREAGTIPVTVVGFSGGGQFTHRLAVTSRVEAHRYVVVNPSSYLYLDRTRPFPIEGCPGFNDYRYGLEKPNRYVSHAGSATSFTARFGTRNVVYLLGERDNDPQSKSMDATCAARAQGPNRLIRGKQYFAYLQELYGAETLARTQQLLYVPGAGHNHHDMFVSDPGAKAIYG</sequence>
<dbReference type="PANTHER" id="PTHR35560:SF3">
    <property type="entry name" value="PEPTIDASE S9 PROLYL OLIGOPEPTIDASE CATALYTIC DOMAIN-CONTAINING PROTEIN"/>
    <property type="match status" value="1"/>
</dbReference>
<evidence type="ECO:0008006" key="3">
    <source>
        <dbReference type="Google" id="ProtNLM"/>
    </source>
</evidence>
<dbReference type="EMBL" id="NMVJ01000001">
    <property type="protein sequence ID" value="OYN92089.1"/>
    <property type="molecule type" value="Genomic_DNA"/>
</dbReference>
<evidence type="ECO:0000313" key="1">
    <source>
        <dbReference type="EMBL" id="OYN92089.1"/>
    </source>
</evidence>
<accession>A0A255EKM9</accession>
<dbReference type="SUPFAM" id="SSF53474">
    <property type="entry name" value="alpha/beta-Hydrolases"/>
    <property type="match status" value="2"/>
</dbReference>
<dbReference type="OrthoDB" id="332706at2"/>
<name>A0A255EKM9_9ACTN</name>
<organism evidence="1 2">
    <name type="scientific">Parenemella sanctibonifatiensis</name>
    <dbReference type="NCBI Taxonomy" id="2016505"/>
    <lineage>
        <taxon>Bacteria</taxon>
        <taxon>Bacillati</taxon>
        <taxon>Actinomycetota</taxon>
        <taxon>Actinomycetes</taxon>
        <taxon>Propionibacteriales</taxon>
        <taxon>Propionibacteriaceae</taxon>
        <taxon>Parenemella</taxon>
    </lineage>
</organism>
<keyword evidence="2" id="KW-1185">Reference proteome</keyword>
<dbReference type="PANTHER" id="PTHR35560">
    <property type="entry name" value="BLL0132 PROTEIN"/>
    <property type="match status" value="1"/>
</dbReference>
<dbReference type="InterPro" id="IPR029058">
    <property type="entry name" value="AB_hydrolase_fold"/>
</dbReference>
<reference evidence="1 2" key="1">
    <citation type="submission" date="2017-07" db="EMBL/GenBank/DDBJ databases">
        <title>Draft whole genome sequences of clinical Proprionibacteriaceae strains.</title>
        <authorList>
            <person name="Bernier A.-M."/>
            <person name="Bernard K."/>
            <person name="Domingo M.-C."/>
        </authorList>
    </citation>
    <scope>NUCLEOTIDE SEQUENCE [LARGE SCALE GENOMIC DNA]</scope>
    <source>
        <strain evidence="1 2">NML 150081</strain>
    </source>
</reference>
<proteinExistence type="predicted"/>
<dbReference type="RefSeq" id="WP_094452107.1">
    <property type="nucleotide sequence ID" value="NZ_NMVJ01000001.1"/>
</dbReference>
<dbReference type="Proteomes" id="UP000216300">
    <property type="component" value="Unassembled WGS sequence"/>
</dbReference>
<evidence type="ECO:0000313" key="2">
    <source>
        <dbReference type="Proteomes" id="UP000216300"/>
    </source>
</evidence>
<gene>
    <name evidence="1" type="ORF">CGZ91_00800</name>
</gene>